<dbReference type="AlphaFoldDB" id="F1TDR7"/>
<dbReference type="FunFam" id="3.40.50.300:FF:000011">
    <property type="entry name" value="Putative ABC transporter ATP-binding component"/>
    <property type="match status" value="1"/>
</dbReference>
<dbReference type="InterPro" id="IPR003439">
    <property type="entry name" value="ABC_transporter-like_ATP-bd"/>
</dbReference>
<proteinExistence type="predicted"/>
<dbReference type="GO" id="GO:0005524">
    <property type="term" value="F:ATP binding"/>
    <property type="evidence" value="ECO:0007669"/>
    <property type="project" value="UniProtKB-KW"/>
</dbReference>
<dbReference type="InterPro" id="IPR003593">
    <property type="entry name" value="AAA+_ATPase"/>
</dbReference>
<dbReference type="InterPro" id="IPR027417">
    <property type="entry name" value="P-loop_NTPase"/>
</dbReference>
<dbReference type="Gene3D" id="3.40.50.300">
    <property type="entry name" value="P-loop containing nucleotide triphosphate hydrolases"/>
    <property type="match status" value="2"/>
</dbReference>
<dbReference type="PROSITE" id="PS00211">
    <property type="entry name" value="ABC_TRANSPORTER_1"/>
    <property type="match status" value="2"/>
</dbReference>
<gene>
    <name evidence="4" type="ORF">Cpap_1946</name>
</gene>
<dbReference type="InterPro" id="IPR032781">
    <property type="entry name" value="ABC_tran_Xtn"/>
</dbReference>
<comment type="caution">
    <text evidence="4">The sequence shown here is derived from an EMBL/GenBank/DDBJ whole genome shotgun (WGS) entry which is preliminary data.</text>
</comment>
<dbReference type="Pfam" id="PF00005">
    <property type="entry name" value="ABC_tran"/>
    <property type="match status" value="2"/>
</dbReference>
<sequence>MSILSVTEMTQGFGDNIIFDNVSFQLSKGEHIGLIGANGKGKTTFMRLITNEILPDSGTISWSRKANVGYMDQNVELNTFLTVKEVLQSSFKKLFVLDEELKVLYEKMTYLKGKELEQVLKKTSYIQSELDMSDFYGINSKIEAISAGMGVRDLLDKNPRELSGGQRTKILLAKLLLEKPDILLLDEPTNHLDEKNIVWLKGFLTNYENAFILISHDTEFLNSVVNCIYHLENKKLTKFPGNYDKFLMLYDQKKKNMMTQYYKQQEEIQKLEAYIRKNQVRTATAAQAKSRGRKLEKIVRIKLDESIPNPHFHFKFSSNPTDLIFETKNLIIGYDRPLTKPMNLIMRRNDKIALVGANGIGKTTLLKSLMAIITPIAGKIQLGEFLDIGYYRQEIESESEIEEIVLNNVWKEFSDFSIQEVRKIISQCGLSAKHTEMKLQSISGGEQAKVRLCKIINKKSNVLFLDEPTNHLDTMAKDELKRALIEYEGSIVLVSHEQEFYKDIVTKVWNCENFKV</sequence>
<dbReference type="RefSeq" id="WP_004619791.1">
    <property type="nucleotide sequence ID" value="NZ_ACXX02000008.1"/>
</dbReference>
<feature type="domain" description="ABC transporter" evidence="3">
    <location>
        <begin position="4"/>
        <end position="258"/>
    </location>
</feature>
<feature type="domain" description="ABC transporter" evidence="3">
    <location>
        <begin position="318"/>
        <end position="513"/>
    </location>
</feature>
<keyword evidence="5" id="KW-1185">Reference proteome</keyword>
<evidence type="ECO:0000313" key="5">
    <source>
        <dbReference type="Proteomes" id="UP000003860"/>
    </source>
</evidence>
<dbReference type="EMBL" id="ACXX02000008">
    <property type="protein sequence ID" value="EGD47363.1"/>
    <property type="molecule type" value="Genomic_DNA"/>
</dbReference>
<evidence type="ECO:0000256" key="2">
    <source>
        <dbReference type="ARBA" id="ARBA00022840"/>
    </source>
</evidence>
<protein>
    <submittedName>
        <fullName evidence="4">ABC transporter related protein</fullName>
    </submittedName>
</protein>
<dbReference type="STRING" id="588581.Cpap_1946"/>
<dbReference type="SMART" id="SM00382">
    <property type="entry name" value="AAA"/>
    <property type="match status" value="2"/>
</dbReference>
<dbReference type="PROSITE" id="PS50893">
    <property type="entry name" value="ABC_TRANSPORTER_2"/>
    <property type="match status" value="2"/>
</dbReference>
<dbReference type="PANTHER" id="PTHR42855">
    <property type="entry name" value="ABC TRANSPORTER ATP-BINDING SUBUNIT"/>
    <property type="match status" value="1"/>
</dbReference>
<dbReference type="OrthoDB" id="9801441at2"/>
<dbReference type="PANTHER" id="PTHR42855:SF2">
    <property type="entry name" value="DRUG RESISTANCE ABC TRANSPORTER,ATP-BINDING PROTEIN"/>
    <property type="match status" value="1"/>
</dbReference>
<name>F1TDR7_9FIRM</name>
<dbReference type="InterPro" id="IPR017871">
    <property type="entry name" value="ABC_transporter-like_CS"/>
</dbReference>
<evidence type="ECO:0000256" key="1">
    <source>
        <dbReference type="ARBA" id="ARBA00022741"/>
    </source>
</evidence>
<dbReference type="GO" id="GO:0016887">
    <property type="term" value="F:ATP hydrolysis activity"/>
    <property type="evidence" value="ECO:0007669"/>
    <property type="project" value="InterPro"/>
</dbReference>
<evidence type="ECO:0000313" key="4">
    <source>
        <dbReference type="EMBL" id="EGD47363.1"/>
    </source>
</evidence>
<dbReference type="Pfam" id="PF12848">
    <property type="entry name" value="ABC_tran_Xtn"/>
    <property type="match status" value="1"/>
</dbReference>
<reference evidence="4" key="2">
    <citation type="submission" date="2011-01" db="EMBL/GenBank/DDBJ databases">
        <title>The Non-contiguous Finished genome of Clostridium papyrosolvens.</title>
        <authorList>
            <person name="Lucas S."/>
            <person name="Copeland A."/>
            <person name="Lapidus A."/>
            <person name="Cheng J.-F."/>
            <person name="Goodwin L."/>
            <person name="Pitluck S."/>
            <person name="Misra M."/>
            <person name="Chertkov O."/>
            <person name="Detter J.C."/>
            <person name="Han C."/>
            <person name="Tapia R."/>
            <person name="Land M."/>
            <person name="Hauser L."/>
            <person name="Kyrpides N."/>
            <person name="Ivanova N."/>
            <person name="Pagani I."/>
            <person name="Mouttaki H."/>
            <person name="He Z."/>
            <person name="Zhou J."/>
            <person name="Hemme C.L."/>
            <person name="Woyke T."/>
        </authorList>
    </citation>
    <scope>NUCLEOTIDE SEQUENCE [LARGE SCALE GENOMIC DNA]</scope>
    <source>
        <strain evidence="4">DSM 2782</strain>
    </source>
</reference>
<dbReference type="SUPFAM" id="SSF52540">
    <property type="entry name" value="P-loop containing nucleoside triphosphate hydrolases"/>
    <property type="match status" value="2"/>
</dbReference>
<dbReference type="eggNOG" id="COG0488">
    <property type="taxonomic scope" value="Bacteria"/>
</dbReference>
<dbReference type="Proteomes" id="UP000003860">
    <property type="component" value="Unassembled WGS sequence"/>
</dbReference>
<accession>F1TDR7</accession>
<organism evidence="4 5">
    <name type="scientific">Ruminiclostridium papyrosolvens DSM 2782</name>
    <dbReference type="NCBI Taxonomy" id="588581"/>
    <lineage>
        <taxon>Bacteria</taxon>
        <taxon>Bacillati</taxon>
        <taxon>Bacillota</taxon>
        <taxon>Clostridia</taxon>
        <taxon>Eubacteriales</taxon>
        <taxon>Oscillospiraceae</taxon>
        <taxon>Ruminiclostridium</taxon>
    </lineage>
</organism>
<reference evidence="4" key="1">
    <citation type="submission" date="2009-07" db="EMBL/GenBank/DDBJ databases">
        <authorList>
            <consortium name="US DOE Joint Genome Institute (JGI-PGF)"/>
            <person name="Lucas S."/>
            <person name="Copeland A."/>
            <person name="Lapidus A."/>
            <person name="Glavina del Rio T."/>
            <person name="Tice H."/>
            <person name="Bruce D."/>
            <person name="Goodwin L."/>
            <person name="Pitluck S."/>
            <person name="Larimer F."/>
            <person name="Land M.L."/>
            <person name="Mouttaki H."/>
            <person name="He Z."/>
            <person name="Zhou J."/>
            <person name="Hemme C.L."/>
        </authorList>
    </citation>
    <scope>NUCLEOTIDE SEQUENCE</scope>
    <source>
        <strain evidence="4">DSM 2782</strain>
    </source>
</reference>
<keyword evidence="1" id="KW-0547">Nucleotide-binding</keyword>
<keyword evidence="2" id="KW-0067">ATP-binding</keyword>
<dbReference type="InterPro" id="IPR051309">
    <property type="entry name" value="ABCF_ATPase"/>
</dbReference>
<evidence type="ECO:0000259" key="3">
    <source>
        <dbReference type="PROSITE" id="PS50893"/>
    </source>
</evidence>
<dbReference type="CDD" id="cd03221">
    <property type="entry name" value="ABCF_EF-3"/>
    <property type="match status" value="2"/>
</dbReference>